<gene>
    <name evidence="8" type="ORF">GJ744_003269</name>
</gene>
<evidence type="ECO:0000313" key="8">
    <source>
        <dbReference type="EMBL" id="KAF7503777.1"/>
    </source>
</evidence>
<proteinExistence type="inferred from homology"/>
<name>A0A8H7A9V7_9EURO</name>
<dbReference type="GO" id="GO:0016020">
    <property type="term" value="C:membrane"/>
    <property type="evidence" value="ECO:0007669"/>
    <property type="project" value="UniProtKB-SubCell"/>
</dbReference>
<dbReference type="InterPro" id="IPR049326">
    <property type="entry name" value="Rhodopsin_dom_fungi"/>
</dbReference>
<dbReference type="InterPro" id="IPR052337">
    <property type="entry name" value="SAT4-like"/>
</dbReference>
<keyword evidence="9" id="KW-1185">Reference proteome</keyword>
<dbReference type="PANTHER" id="PTHR33048:SF47">
    <property type="entry name" value="INTEGRAL MEMBRANE PROTEIN-RELATED"/>
    <property type="match status" value="1"/>
</dbReference>
<evidence type="ECO:0000256" key="5">
    <source>
        <dbReference type="ARBA" id="ARBA00038359"/>
    </source>
</evidence>
<evidence type="ECO:0000256" key="2">
    <source>
        <dbReference type="ARBA" id="ARBA00022692"/>
    </source>
</evidence>
<dbReference type="Pfam" id="PF20684">
    <property type="entry name" value="Fung_rhodopsin"/>
    <property type="match status" value="1"/>
</dbReference>
<feature type="transmembrane region" description="Helical" evidence="6">
    <location>
        <begin position="41"/>
        <end position="65"/>
    </location>
</feature>
<feature type="transmembrane region" description="Helical" evidence="6">
    <location>
        <begin position="77"/>
        <end position="98"/>
    </location>
</feature>
<evidence type="ECO:0000313" key="9">
    <source>
        <dbReference type="Proteomes" id="UP000606974"/>
    </source>
</evidence>
<keyword evidence="4 6" id="KW-0472">Membrane</keyword>
<accession>A0A8H7A9V7</accession>
<dbReference type="AlphaFoldDB" id="A0A8H7A9V7"/>
<dbReference type="Proteomes" id="UP000606974">
    <property type="component" value="Unassembled WGS sequence"/>
</dbReference>
<keyword evidence="3 6" id="KW-1133">Transmembrane helix</keyword>
<evidence type="ECO:0000259" key="7">
    <source>
        <dbReference type="Pfam" id="PF20684"/>
    </source>
</evidence>
<comment type="subcellular location">
    <subcellularLocation>
        <location evidence="1">Membrane</location>
        <topology evidence="1">Multi-pass membrane protein</topology>
    </subcellularLocation>
</comment>
<protein>
    <recommendedName>
        <fullName evidence="7">Rhodopsin domain-containing protein</fullName>
    </recommendedName>
</protein>
<evidence type="ECO:0000256" key="1">
    <source>
        <dbReference type="ARBA" id="ARBA00004141"/>
    </source>
</evidence>
<comment type="caution">
    <text evidence="8">The sequence shown here is derived from an EMBL/GenBank/DDBJ whole genome shotgun (WGS) entry which is preliminary data.</text>
</comment>
<reference evidence="8" key="1">
    <citation type="submission" date="2020-02" db="EMBL/GenBank/DDBJ databases">
        <authorList>
            <person name="Palmer J.M."/>
        </authorList>
    </citation>
    <scope>NUCLEOTIDE SEQUENCE</scope>
    <source>
        <strain evidence="8">EPUS1.4</strain>
        <tissue evidence="8">Thallus</tissue>
    </source>
</reference>
<evidence type="ECO:0000256" key="4">
    <source>
        <dbReference type="ARBA" id="ARBA00023136"/>
    </source>
</evidence>
<feature type="transmembrane region" description="Helical" evidence="6">
    <location>
        <begin position="118"/>
        <end position="142"/>
    </location>
</feature>
<comment type="similarity">
    <text evidence="5">Belongs to the SAT4 family.</text>
</comment>
<evidence type="ECO:0000256" key="6">
    <source>
        <dbReference type="SAM" id="Phobius"/>
    </source>
</evidence>
<keyword evidence="2 6" id="KW-0812">Transmembrane</keyword>
<evidence type="ECO:0000256" key="3">
    <source>
        <dbReference type="ARBA" id="ARBA00022989"/>
    </source>
</evidence>
<feature type="transmembrane region" description="Helical" evidence="6">
    <location>
        <begin position="162"/>
        <end position="180"/>
    </location>
</feature>
<dbReference type="EMBL" id="JAACFV010000162">
    <property type="protein sequence ID" value="KAF7503777.1"/>
    <property type="molecule type" value="Genomic_DNA"/>
</dbReference>
<dbReference type="OrthoDB" id="5342292at2759"/>
<sequence length="360" mass="40179">MASIVLIQPTVEQMDPSYLAVTPAVAPPPGVRPDFVNSSSLLPWVIATSSVCMVLTASVLVLRMLTKTMVIRSVNWTDYNALLGFAFYTSFVGCNLAVESQRRGRHQWDMSMLTLLETSQLANIASMMYCIGIMFTKLSILLHYMKLFVPNRRGGVFWANQVLIYVNGLFYIAAVVALIFQCIPRARISNPSLPGQCINVHLSFLISGIFNLLSDFFILIFPLWAIWHLQMPLKRKFGASIVFAAGVFALLCSIMRVYYMSQLAHSHDRTFIITKTGLWTTAEVATVLLCGSFPILPRLIQFIKETKKQPRPMTKASNPSREHHLDDYRCAGTLGSEVSLGTSISDDERARAVDTPPSLM</sequence>
<feature type="transmembrane region" description="Helical" evidence="6">
    <location>
        <begin position="237"/>
        <end position="259"/>
    </location>
</feature>
<feature type="transmembrane region" description="Helical" evidence="6">
    <location>
        <begin position="200"/>
        <end position="225"/>
    </location>
</feature>
<organism evidence="8 9">
    <name type="scientific">Endocarpon pusillum</name>
    <dbReference type="NCBI Taxonomy" id="364733"/>
    <lineage>
        <taxon>Eukaryota</taxon>
        <taxon>Fungi</taxon>
        <taxon>Dikarya</taxon>
        <taxon>Ascomycota</taxon>
        <taxon>Pezizomycotina</taxon>
        <taxon>Eurotiomycetes</taxon>
        <taxon>Chaetothyriomycetidae</taxon>
        <taxon>Verrucariales</taxon>
        <taxon>Verrucariaceae</taxon>
        <taxon>Endocarpon</taxon>
    </lineage>
</organism>
<feature type="transmembrane region" description="Helical" evidence="6">
    <location>
        <begin position="279"/>
        <end position="300"/>
    </location>
</feature>
<dbReference type="PANTHER" id="PTHR33048">
    <property type="entry name" value="PTH11-LIKE INTEGRAL MEMBRANE PROTEIN (AFU_ORTHOLOGUE AFUA_5G11245)"/>
    <property type="match status" value="1"/>
</dbReference>
<feature type="domain" description="Rhodopsin" evidence="7">
    <location>
        <begin position="62"/>
        <end position="301"/>
    </location>
</feature>